<evidence type="ECO:0000256" key="5">
    <source>
        <dbReference type="ARBA" id="ARBA00029440"/>
    </source>
</evidence>
<dbReference type="GeneID" id="36401867"/>
<dbReference type="EMBL" id="CCYD01003042">
    <property type="protein sequence ID" value="CEG49022.1"/>
    <property type="molecule type" value="Genomic_DNA"/>
</dbReference>
<evidence type="ECO:0000256" key="3">
    <source>
        <dbReference type="ARBA" id="ARBA00023222"/>
    </source>
</evidence>
<sequence length="234" mass="26550">MIAELKIAYEGEEAKRAVHYFVGTSVLAVAFKDVHNACAAVKEEEVDYAVLPIETSKMGSIYVNYDLLLNYNLHIIGEYDQQEILTPEQKTNSSSYTRFLLLSKKLNLAWDIKLTGVVFKTSFVFGFKNSTNNGMLSRVLAVFSQQDVDLIKIESRPWNHQASISHEYPEMRTNKYQYLFIADVLGHLTDAKVSAAIRRLNELCAFVRILGSYAILWSGEVITEKSCRASIVEY</sequence>
<comment type="pathway">
    <text evidence="5">Amino-acid biosynthesis.</text>
</comment>
<keyword evidence="4" id="KW-0456">Lyase</keyword>
<keyword evidence="3" id="KW-0584">Phenylalanine biosynthesis</keyword>
<organism evidence="7 8">
    <name type="scientific">Plasmopara halstedii</name>
    <name type="common">Downy mildew of sunflower</name>
    <dbReference type="NCBI Taxonomy" id="4781"/>
    <lineage>
        <taxon>Eukaryota</taxon>
        <taxon>Sar</taxon>
        <taxon>Stramenopiles</taxon>
        <taxon>Oomycota</taxon>
        <taxon>Peronosporomycetes</taxon>
        <taxon>Peronosporales</taxon>
        <taxon>Peronosporaceae</taxon>
        <taxon>Plasmopara</taxon>
    </lineage>
</organism>
<evidence type="ECO:0000256" key="4">
    <source>
        <dbReference type="ARBA" id="ARBA00023239"/>
    </source>
</evidence>
<keyword evidence="1" id="KW-0028">Amino-acid biosynthesis</keyword>
<evidence type="ECO:0000259" key="6">
    <source>
        <dbReference type="PROSITE" id="PS51671"/>
    </source>
</evidence>
<dbReference type="SUPFAM" id="SSF53850">
    <property type="entry name" value="Periplasmic binding protein-like II"/>
    <property type="match status" value="1"/>
</dbReference>
<dbReference type="Proteomes" id="UP000054928">
    <property type="component" value="Unassembled WGS sequence"/>
</dbReference>
<dbReference type="PANTHER" id="PTHR21022:SF19">
    <property type="entry name" value="PREPHENATE DEHYDRATASE-RELATED"/>
    <property type="match status" value="1"/>
</dbReference>
<dbReference type="RefSeq" id="XP_024585391.1">
    <property type="nucleotide sequence ID" value="XM_024720165.1"/>
</dbReference>
<dbReference type="PROSITE" id="PS51671">
    <property type="entry name" value="ACT"/>
    <property type="match status" value="1"/>
</dbReference>
<protein>
    <submittedName>
        <fullName evidence="7">Aspartate</fullName>
    </submittedName>
</protein>
<evidence type="ECO:0000313" key="7">
    <source>
        <dbReference type="EMBL" id="CEG49022.1"/>
    </source>
</evidence>
<keyword evidence="8" id="KW-1185">Reference proteome</keyword>
<dbReference type="STRING" id="4781.A0A0P1B4F6"/>
<dbReference type="AlphaFoldDB" id="A0A0P1B4F6"/>
<keyword evidence="2" id="KW-0057">Aromatic amino acid biosynthesis</keyword>
<evidence type="ECO:0000256" key="1">
    <source>
        <dbReference type="ARBA" id="ARBA00022605"/>
    </source>
</evidence>
<dbReference type="InterPro" id="IPR001086">
    <property type="entry name" value="Preph_deHydtase"/>
</dbReference>
<dbReference type="GO" id="GO:0004664">
    <property type="term" value="F:prephenate dehydratase activity"/>
    <property type="evidence" value="ECO:0007669"/>
    <property type="project" value="InterPro"/>
</dbReference>
<evidence type="ECO:0000313" key="8">
    <source>
        <dbReference type="Proteomes" id="UP000054928"/>
    </source>
</evidence>
<name>A0A0P1B4F6_PLAHL</name>
<accession>A0A0P1B4F6</accession>
<dbReference type="Gene3D" id="3.40.190.10">
    <property type="entry name" value="Periplasmic binding protein-like II"/>
    <property type="match status" value="1"/>
</dbReference>
<dbReference type="InterPro" id="IPR045865">
    <property type="entry name" value="ACT-like_dom_sf"/>
</dbReference>
<dbReference type="Gene3D" id="3.30.70.260">
    <property type="match status" value="1"/>
</dbReference>
<dbReference type="GO" id="GO:0005737">
    <property type="term" value="C:cytoplasm"/>
    <property type="evidence" value="ECO:0007669"/>
    <property type="project" value="TreeGrafter"/>
</dbReference>
<dbReference type="PANTHER" id="PTHR21022">
    <property type="entry name" value="PREPHENATE DEHYDRATASE P PROTEIN"/>
    <property type="match status" value="1"/>
</dbReference>
<dbReference type="SMR" id="A0A0P1B4F6"/>
<dbReference type="OrthoDB" id="2414662at2759"/>
<feature type="domain" description="ACT" evidence="6">
    <location>
        <begin position="124"/>
        <end position="214"/>
    </location>
</feature>
<evidence type="ECO:0000256" key="2">
    <source>
        <dbReference type="ARBA" id="ARBA00023141"/>
    </source>
</evidence>
<dbReference type="Pfam" id="PF00800">
    <property type="entry name" value="PDT"/>
    <property type="match status" value="1"/>
</dbReference>
<dbReference type="GO" id="GO:0009094">
    <property type="term" value="P:L-phenylalanine biosynthetic process"/>
    <property type="evidence" value="ECO:0007669"/>
    <property type="project" value="UniProtKB-KW"/>
</dbReference>
<reference evidence="8" key="1">
    <citation type="submission" date="2014-09" db="EMBL/GenBank/DDBJ databases">
        <authorList>
            <person name="Sharma Rahul"/>
            <person name="Thines Marco"/>
        </authorList>
    </citation>
    <scope>NUCLEOTIDE SEQUENCE [LARGE SCALE GENOMIC DNA]</scope>
</reference>
<dbReference type="SUPFAM" id="SSF55021">
    <property type="entry name" value="ACT-like"/>
    <property type="match status" value="1"/>
</dbReference>
<proteinExistence type="predicted"/>
<dbReference type="CDD" id="cd04905">
    <property type="entry name" value="ACT_CM-PDT"/>
    <property type="match status" value="1"/>
</dbReference>
<dbReference type="InterPro" id="IPR002912">
    <property type="entry name" value="ACT_dom"/>
</dbReference>